<dbReference type="InterPro" id="IPR050490">
    <property type="entry name" value="Bact_solute-bd_prot1"/>
</dbReference>
<dbReference type="OrthoDB" id="383937at2"/>
<proteinExistence type="predicted"/>
<evidence type="ECO:0000256" key="1">
    <source>
        <dbReference type="SAM" id="MobiDB-lite"/>
    </source>
</evidence>
<feature type="compositionally biased region" description="Low complexity" evidence="1">
    <location>
        <begin position="43"/>
        <end position="84"/>
    </location>
</feature>
<accession>A0A3D9SH21</accession>
<evidence type="ECO:0000313" key="2">
    <source>
        <dbReference type="EMBL" id="REE91585.1"/>
    </source>
</evidence>
<feature type="region of interest" description="Disordered" evidence="1">
    <location>
        <begin position="43"/>
        <end position="85"/>
    </location>
</feature>
<dbReference type="EMBL" id="QTTN01000004">
    <property type="protein sequence ID" value="REE91585.1"/>
    <property type="molecule type" value="Genomic_DNA"/>
</dbReference>
<keyword evidence="2" id="KW-0813">Transport</keyword>
<organism evidence="2 3">
    <name type="scientific">Paenibacillus taihuensis</name>
    <dbReference type="NCBI Taxonomy" id="1156355"/>
    <lineage>
        <taxon>Bacteria</taxon>
        <taxon>Bacillati</taxon>
        <taxon>Bacillota</taxon>
        <taxon>Bacilli</taxon>
        <taxon>Bacillales</taxon>
        <taxon>Paenibacillaceae</taxon>
        <taxon>Paenibacillus</taxon>
    </lineage>
</organism>
<dbReference type="SUPFAM" id="SSF53850">
    <property type="entry name" value="Periplasmic binding protein-like II"/>
    <property type="match status" value="1"/>
</dbReference>
<dbReference type="PANTHER" id="PTHR43649">
    <property type="entry name" value="ARABINOSE-BINDING PROTEIN-RELATED"/>
    <property type="match status" value="1"/>
</dbReference>
<dbReference type="CDD" id="cd13585">
    <property type="entry name" value="PBP2_TMBP_like"/>
    <property type="match status" value="1"/>
</dbReference>
<dbReference type="PANTHER" id="PTHR43649:SF12">
    <property type="entry name" value="DIACETYLCHITOBIOSE BINDING PROTEIN DASA"/>
    <property type="match status" value="1"/>
</dbReference>
<gene>
    <name evidence="2" type="ORF">A8990_10493</name>
</gene>
<keyword evidence="3" id="KW-1185">Reference proteome</keyword>
<dbReference type="AlphaFoldDB" id="A0A3D9SH21"/>
<comment type="caution">
    <text evidence="2">The sequence shown here is derived from an EMBL/GenBank/DDBJ whole genome shotgun (WGS) entry which is preliminary data.</text>
</comment>
<reference evidence="2 3" key="1">
    <citation type="submission" date="2018-08" db="EMBL/GenBank/DDBJ databases">
        <title>Genomic Encyclopedia of Type Strains, Phase III (KMG-III): the genomes of soil and plant-associated and newly described type strains.</title>
        <authorList>
            <person name="Whitman W."/>
        </authorList>
    </citation>
    <scope>NUCLEOTIDE SEQUENCE [LARGE SCALE GENOMIC DNA]</scope>
    <source>
        <strain evidence="2 3">CGMCC 1.10966</strain>
    </source>
</reference>
<protein>
    <submittedName>
        <fullName evidence="2">Multiple sugar transport system substrate-binding protein</fullName>
    </submittedName>
</protein>
<dbReference type="InterPro" id="IPR006059">
    <property type="entry name" value="SBP"/>
</dbReference>
<dbReference type="Proteomes" id="UP000256304">
    <property type="component" value="Unassembled WGS sequence"/>
</dbReference>
<dbReference type="Gene3D" id="3.40.190.10">
    <property type="entry name" value="Periplasmic binding protein-like II"/>
    <property type="match status" value="1"/>
</dbReference>
<name>A0A3D9SH21_9BACL</name>
<keyword evidence="2" id="KW-0762">Sugar transport</keyword>
<evidence type="ECO:0000313" key="3">
    <source>
        <dbReference type="Proteomes" id="UP000256304"/>
    </source>
</evidence>
<sequence length="499" mass="53218">MLSTHMIKGETDHMKKLTLTLSAVTVAATVLAGCGGGDNGENSSAGTNAGTNASANSGTNASSNADSNANTSASGNNAGSKASGEVVTIRTSITDGELSKDQIAEFEKDHPNIKIQLEALDATKLAAELATGDAPDVIRMSGVFDLPGYVIKGIAMDLSDRIANSSVIKSDDLLPIADIYRFDGKTVGTGPIYGLPKDWSNDYAIFYNKKAFDAAGVPLPDSSKPMTWPEVIDLAKKLTIKDGKTVKQYGLSATEWGKTEPNFNNMLQYLLSAGVNMNGDNNGSIDLNKPAAKDYLNMWVQAVKDGIGPNSINNDQTSGGDLFLSDKAAMIIDGYWYSGAIRSNEKSKTHLDDYGMLPTPTAPGGTRVAPTGGATGAIINKETKHPEEAWTFYEWFFGGKPADDRAKTGWGLPVFKSKMDLLPKETAFDKQVNQVLQDELQYTSQYLQTNPYLSSGGWPIFDKYAAPLYFGKSTVEDAITGMTKDANVVITEAMSAAGQ</sequence>
<dbReference type="Pfam" id="PF01547">
    <property type="entry name" value="SBP_bac_1"/>
    <property type="match status" value="1"/>
</dbReference>